<dbReference type="AlphaFoldDB" id="A0AAQ3UMZ4"/>
<dbReference type="EMBL" id="CP144753">
    <property type="protein sequence ID" value="WVZ93187.1"/>
    <property type="molecule type" value="Genomic_DNA"/>
</dbReference>
<evidence type="ECO:0000313" key="3">
    <source>
        <dbReference type="Proteomes" id="UP001341281"/>
    </source>
</evidence>
<feature type="compositionally biased region" description="Acidic residues" evidence="1">
    <location>
        <begin position="1"/>
        <end position="13"/>
    </location>
</feature>
<proteinExistence type="predicted"/>
<dbReference type="Proteomes" id="UP001341281">
    <property type="component" value="Chromosome 09"/>
</dbReference>
<sequence>PEDLSEDPDEYDYFDYTGDLEQPALPRKPVSM</sequence>
<evidence type="ECO:0000313" key="2">
    <source>
        <dbReference type="EMBL" id="WVZ93187.1"/>
    </source>
</evidence>
<feature type="region of interest" description="Disordered" evidence="1">
    <location>
        <begin position="1"/>
        <end position="32"/>
    </location>
</feature>
<gene>
    <name evidence="2" type="ORF">U9M48_039189</name>
</gene>
<reference evidence="2 3" key="1">
    <citation type="submission" date="2024-02" db="EMBL/GenBank/DDBJ databases">
        <title>High-quality chromosome-scale genome assembly of Pensacola bahiagrass (Paspalum notatum Flugge var. saurae).</title>
        <authorList>
            <person name="Vega J.M."/>
            <person name="Podio M."/>
            <person name="Orjuela J."/>
            <person name="Siena L.A."/>
            <person name="Pessino S.C."/>
            <person name="Combes M.C."/>
            <person name="Mariac C."/>
            <person name="Albertini E."/>
            <person name="Pupilli F."/>
            <person name="Ortiz J.P.A."/>
            <person name="Leblanc O."/>
        </authorList>
    </citation>
    <scope>NUCLEOTIDE SEQUENCE [LARGE SCALE GENOMIC DNA]</scope>
    <source>
        <strain evidence="2">R1</strain>
        <tissue evidence="2">Leaf</tissue>
    </source>
</reference>
<keyword evidence="3" id="KW-1185">Reference proteome</keyword>
<feature type="non-terminal residue" evidence="2">
    <location>
        <position position="1"/>
    </location>
</feature>
<name>A0AAQ3UMZ4_PASNO</name>
<organism evidence="2 3">
    <name type="scientific">Paspalum notatum var. saurae</name>
    <dbReference type="NCBI Taxonomy" id="547442"/>
    <lineage>
        <taxon>Eukaryota</taxon>
        <taxon>Viridiplantae</taxon>
        <taxon>Streptophyta</taxon>
        <taxon>Embryophyta</taxon>
        <taxon>Tracheophyta</taxon>
        <taxon>Spermatophyta</taxon>
        <taxon>Magnoliopsida</taxon>
        <taxon>Liliopsida</taxon>
        <taxon>Poales</taxon>
        <taxon>Poaceae</taxon>
        <taxon>PACMAD clade</taxon>
        <taxon>Panicoideae</taxon>
        <taxon>Andropogonodae</taxon>
        <taxon>Paspaleae</taxon>
        <taxon>Paspalinae</taxon>
        <taxon>Paspalum</taxon>
    </lineage>
</organism>
<evidence type="ECO:0000256" key="1">
    <source>
        <dbReference type="SAM" id="MobiDB-lite"/>
    </source>
</evidence>
<protein>
    <submittedName>
        <fullName evidence="2">Uncharacterized protein</fullName>
    </submittedName>
</protein>
<accession>A0AAQ3UMZ4</accession>